<dbReference type="EMBL" id="CP002278">
    <property type="protein sequence ID" value="ADP76986.1"/>
    <property type="molecule type" value="Genomic_DNA"/>
</dbReference>
<gene>
    <name evidence="9" type="ordered locus">Mfer_0183</name>
</gene>
<evidence type="ECO:0000256" key="4">
    <source>
        <dbReference type="ARBA" id="ARBA00022475"/>
    </source>
</evidence>
<dbReference type="Proteomes" id="UP000002315">
    <property type="component" value="Chromosome"/>
</dbReference>
<keyword evidence="10" id="KW-1185">Reference proteome</keyword>
<feature type="transmembrane region" description="Helical" evidence="8">
    <location>
        <begin position="167"/>
        <end position="185"/>
    </location>
</feature>
<dbReference type="OrthoDB" id="147743at2157"/>
<dbReference type="InterPro" id="IPR038770">
    <property type="entry name" value="Na+/solute_symporter_sf"/>
</dbReference>
<feature type="transmembrane region" description="Helical" evidence="8">
    <location>
        <begin position="191"/>
        <end position="210"/>
    </location>
</feature>
<accession>E3GXF4</accession>
<name>E3GXF4_METFV</name>
<dbReference type="HOGENOM" id="CLU_056175_5_2_2"/>
<evidence type="ECO:0000256" key="8">
    <source>
        <dbReference type="SAM" id="Phobius"/>
    </source>
</evidence>
<evidence type="ECO:0000313" key="9">
    <source>
        <dbReference type="EMBL" id="ADP76986.1"/>
    </source>
</evidence>
<dbReference type="Pfam" id="PF03547">
    <property type="entry name" value="Mem_trans"/>
    <property type="match status" value="1"/>
</dbReference>
<feature type="transmembrane region" description="Helical" evidence="8">
    <location>
        <begin position="58"/>
        <end position="81"/>
    </location>
</feature>
<feature type="transmembrane region" description="Helical" evidence="8">
    <location>
        <begin position="33"/>
        <end position="52"/>
    </location>
</feature>
<evidence type="ECO:0000313" key="10">
    <source>
        <dbReference type="Proteomes" id="UP000002315"/>
    </source>
</evidence>
<dbReference type="PANTHER" id="PTHR36838:SF3">
    <property type="entry name" value="TRANSPORTER AUXIN EFFLUX CARRIER EC FAMILY"/>
    <property type="match status" value="1"/>
</dbReference>
<keyword evidence="5 8" id="KW-0812">Transmembrane</keyword>
<keyword evidence="4" id="KW-1003">Cell membrane</keyword>
<proteinExistence type="inferred from homology"/>
<protein>
    <submittedName>
        <fullName evidence="9">Auxin Efflux Carrier</fullName>
    </submittedName>
</protein>
<keyword evidence="6 8" id="KW-1133">Transmembrane helix</keyword>
<evidence type="ECO:0000256" key="1">
    <source>
        <dbReference type="ARBA" id="ARBA00004651"/>
    </source>
</evidence>
<reference evidence="9 10" key="1">
    <citation type="journal article" date="2010" name="Stand. Genomic Sci.">
        <title>Complete genome sequence of Methanothermus fervidus type strain (V24S).</title>
        <authorList>
            <person name="Anderson I."/>
            <person name="Djao O.D."/>
            <person name="Misra M."/>
            <person name="Chertkov O."/>
            <person name="Nolan M."/>
            <person name="Lucas S."/>
            <person name="Lapidus A."/>
            <person name="Del Rio T.G."/>
            <person name="Tice H."/>
            <person name="Cheng J.F."/>
            <person name="Tapia R."/>
            <person name="Han C."/>
            <person name="Goodwin L."/>
            <person name="Pitluck S."/>
            <person name="Liolios K."/>
            <person name="Ivanova N."/>
            <person name="Mavromatis K."/>
            <person name="Mikhailova N."/>
            <person name="Pati A."/>
            <person name="Brambilla E."/>
            <person name="Chen A."/>
            <person name="Palaniappan K."/>
            <person name="Land M."/>
            <person name="Hauser L."/>
            <person name="Chang Y.J."/>
            <person name="Jeffries C.D."/>
            <person name="Sikorski J."/>
            <person name="Spring S."/>
            <person name="Rohde M."/>
            <person name="Eichinger K."/>
            <person name="Huber H."/>
            <person name="Wirth R."/>
            <person name="Goker M."/>
            <person name="Detter J.C."/>
            <person name="Woyke T."/>
            <person name="Bristow J."/>
            <person name="Eisen J.A."/>
            <person name="Markowitz V."/>
            <person name="Hugenholtz P."/>
            <person name="Klenk H.P."/>
            <person name="Kyrpides N.C."/>
        </authorList>
    </citation>
    <scope>NUCLEOTIDE SEQUENCE [LARGE SCALE GENOMIC DNA]</scope>
    <source>
        <strain evidence="10">ATCC 43054 / DSM 2088 / JCM 10308 / V24 S</strain>
    </source>
</reference>
<dbReference type="InterPro" id="IPR004776">
    <property type="entry name" value="Mem_transp_PIN-like"/>
</dbReference>
<evidence type="ECO:0000256" key="2">
    <source>
        <dbReference type="ARBA" id="ARBA00010145"/>
    </source>
</evidence>
<feature type="transmembrane region" description="Helical" evidence="8">
    <location>
        <begin position="93"/>
        <end position="119"/>
    </location>
</feature>
<keyword evidence="7 8" id="KW-0472">Membrane</keyword>
<organism evidence="9 10">
    <name type="scientific">Methanothermus fervidus (strain ATCC 43054 / DSM 2088 / JCM 10308 / V24 S)</name>
    <dbReference type="NCBI Taxonomy" id="523846"/>
    <lineage>
        <taxon>Archaea</taxon>
        <taxon>Methanobacteriati</taxon>
        <taxon>Methanobacteriota</taxon>
        <taxon>Methanomada group</taxon>
        <taxon>Methanobacteria</taxon>
        <taxon>Methanobacteriales</taxon>
        <taxon>Methanothermaceae</taxon>
        <taxon>Methanothermus</taxon>
    </lineage>
</organism>
<evidence type="ECO:0000256" key="3">
    <source>
        <dbReference type="ARBA" id="ARBA00022448"/>
    </source>
</evidence>
<feature type="transmembrane region" description="Helical" evidence="8">
    <location>
        <begin position="6"/>
        <end position="21"/>
    </location>
</feature>
<feature type="transmembrane region" description="Helical" evidence="8">
    <location>
        <begin position="125"/>
        <end position="147"/>
    </location>
</feature>
<evidence type="ECO:0000256" key="6">
    <source>
        <dbReference type="ARBA" id="ARBA00022989"/>
    </source>
</evidence>
<dbReference type="GO" id="GO:0005886">
    <property type="term" value="C:plasma membrane"/>
    <property type="evidence" value="ECO:0007669"/>
    <property type="project" value="UniProtKB-SubCell"/>
</dbReference>
<evidence type="ECO:0000256" key="7">
    <source>
        <dbReference type="ARBA" id="ARBA00023136"/>
    </source>
</evidence>
<dbReference type="KEGG" id="mfv:Mfer_0183"/>
<sequence length="303" mass="33723">MGSTETIISIILVIGIGYFARRLNLLKTEDSTILNKIVVNLAIPSLIFISIYKSKFDIFNLLPLTLVSLFITFVTGSIAFLWCKLRRQNKKDLWSIVVPSGLVNSGFLGYPIVLGVYGITGLLRAIFYDMGSVLSFIIFGIILGMIFSNEKINLRSVFKHVTSFPPLIAMILGVIANLTHLKIYSPLLDTLHYLGNATVPLIMLSLGLSLKFHRINKYKGNITFVSLLRLLFSPLLATFLTNLLGIYGLEKKVLIVESAMPSAMLSIVLSVRYRLNPELTAICVFTTTLLSLITIPFVIFLLK</sequence>
<dbReference type="GO" id="GO:0055085">
    <property type="term" value="P:transmembrane transport"/>
    <property type="evidence" value="ECO:0007669"/>
    <property type="project" value="InterPro"/>
</dbReference>
<keyword evidence="3" id="KW-0813">Transport</keyword>
<dbReference type="AlphaFoldDB" id="E3GXF4"/>
<comment type="similarity">
    <text evidence="2">Belongs to the auxin efflux carrier (TC 2.A.69) family.</text>
</comment>
<dbReference type="STRING" id="523846.Mfer_0183"/>
<feature type="transmembrane region" description="Helical" evidence="8">
    <location>
        <begin position="279"/>
        <end position="302"/>
    </location>
</feature>
<dbReference type="PANTHER" id="PTHR36838">
    <property type="entry name" value="AUXIN EFFLUX CARRIER FAMILY PROTEIN"/>
    <property type="match status" value="1"/>
</dbReference>
<feature type="transmembrane region" description="Helical" evidence="8">
    <location>
        <begin position="222"/>
        <end position="247"/>
    </location>
</feature>
<comment type="subcellular location">
    <subcellularLocation>
        <location evidence="1">Cell membrane</location>
        <topology evidence="1">Multi-pass membrane protein</topology>
    </subcellularLocation>
</comment>
<dbReference type="Gene3D" id="1.20.1530.20">
    <property type="match status" value="1"/>
</dbReference>
<evidence type="ECO:0000256" key="5">
    <source>
        <dbReference type="ARBA" id="ARBA00022692"/>
    </source>
</evidence>